<organism evidence="6 7">
    <name type="scientific">Amycolatopsis silviterrae</name>
    <dbReference type="NCBI Taxonomy" id="1656914"/>
    <lineage>
        <taxon>Bacteria</taxon>
        <taxon>Bacillati</taxon>
        <taxon>Actinomycetota</taxon>
        <taxon>Actinomycetes</taxon>
        <taxon>Pseudonocardiales</taxon>
        <taxon>Pseudonocardiaceae</taxon>
        <taxon>Amycolatopsis</taxon>
    </lineage>
</organism>
<dbReference type="SUPFAM" id="SSF53335">
    <property type="entry name" value="S-adenosyl-L-methionine-dependent methyltransferases"/>
    <property type="match status" value="1"/>
</dbReference>
<dbReference type="CDD" id="cd02440">
    <property type="entry name" value="AdoMet_MTases"/>
    <property type="match status" value="1"/>
</dbReference>
<gene>
    <name evidence="6" type="ORF">ACFSVL_15805</name>
</gene>
<feature type="domain" description="Methyltransferase small" evidence="5">
    <location>
        <begin position="67"/>
        <end position="199"/>
    </location>
</feature>
<comment type="caution">
    <text evidence="6">The sequence shown here is derived from an EMBL/GenBank/DDBJ whole genome shotgun (WGS) entry which is preliminary data.</text>
</comment>
<evidence type="ECO:0000259" key="5">
    <source>
        <dbReference type="Pfam" id="PF05175"/>
    </source>
</evidence>
<dbReference type="EMBL" id="JBHUKS010000011">
    <property type="protein sequence ID" value="MFD2468854.1"/>
    <property type="molecule type" value="Genomic_DNA"/>
</dbReference>
<dbReference type="InterPro" id="IPR029063">
    <property type="entry name" value="SAM-dependent_MTases_sf"/>
</dbReference>
<protein>
    <submittedName>
        <fullName evidence="6">HemK2/MTQ2 family protein methyltransferase</fullName>
        <ecNumber evidence="6">2.1.1.-</ecNumber>
    </submittedName>
</protein>
<accession>A0ABW5H6U0</accession>
<evidence type="ECO:0000313" key="7">
    <source>
        <dbReference type="Proteomes" id="UP001597483"/>
    </source>
</evidence>
<comment type="similarity">
    <text evidence="1">Belongs to the eukaryotic/archaeal PrmC-related family.</text>
</comment>
<keyword evidence="4" id="KW-0949">S-adenosyl-L-methionine</keyword>
<sequence length="240" mass="26841">MSDPQNAVGEASTDAYRPLMSPERAERIRQFHEAMVNTTKAEDIETTSLFGLTFVVPPEVKRIGPLSKLLGEAVLAEVKRADRVLDMGTGCGVNAVIAATKATDVLAVDINPHSMKTTHENALRNGLDDRVEVRESDIFSNVDGTFDLIIFNPPFRWFAPNTMLEAATSDENYQALTRFFREARQYLAKQGRMIIFFSNAGDLAYLQQLIDTEGFRQEVVSQVSRVVEGLDINFFVFRLS</sequence>
<keyword evidence="3 6" id="KW-0808">Transferase</keyword>
<dbReference type="EC" id="2.1.1.-" evidence="6"/>
<dbReference type="RefSeq" id="WP_378304772.1">
    <property type="nucleotide sequence ID" value="NZ_JBHUKS010000011.1"/>
</dbReference>
<keyword evidence="7" id="KW-1185">Reference proteome</keyword>
<dbReference type="GO" id="GO:0008168">
    <property type="term" value="F:methyltransferase activity"/>
    <property type="evidence" value="ECO:0007669"/>
    <property type="project" value="UniProtKB-KW"/>
</dbReference>
<dbReference type="PANTHER" id="PTHR45875">
    <property type="entry name" value="METHYLTRANSFERASE N6AMT1"/>
    <property type="match status" value="1"/>
</dbReference>
<dbReference type="Proteomes" id="UP001597483">
    <property type="component" value="Unassembled WGS sequence"/>
</dbReference>
<reference evidence="7" key="1">
    <citation type="journal article" date="2019" name="Int. J. Syst. Evol. Microbiol.">
        <title>The Global Catalogue of Microorganisms (GCM) 10K type strain sequencing project: providing services to taxonomists for standard genome sequencing and annotation.</title>
        <authorList>
            <consortium name="The Broad Institute Genomics Platform"/>
            <consortium name="The Broad Institute Genome Sequencing Center for Infectious Disease"/>
            <person name="Wu L."/>
            <person name="Ma J."/>
        </authorList>
    </citation>
    <scope>NUCLEOTIDE SEQUENCE [LARGE SCALE GENOMIC DNA]</scope>
    <source>
        <strain evidence="7">CGMCC 4.7641</strain>
    </source>
</reference>
<proteinExistence type="inferred from homology"/>
<dbReference type="InterPro" id="IPR052190">
    <property type="entry name" value="Euk-Arch_PrmC-MTase"/>
</dbReference>
<dbReference type="Pfam" id="PF05175">
    <property type="entry name" value="MTS"/>
    <property type="match status" value="1"/>
</dbReference>
<dbReference type="PANTHER" id="PTHR45875:SF1">
    <property type="entry name" value="METHYLTRANSFERASE N6AMT1"/>
    <property type="match status" value="1"/>
</dbReference>
<evidence type="ECO:0000256" key="3">
    <source>
        <dbReference type="ARBA" id="ARBA00022679"/>
    </source>
</evidence>
<dbReference type="Gene3D" id="3.40.50.150">
    <property type="entry name" value="Vaccinia Virus protein VP39"/>
    <property type="match status" value="1"/>
</dbReference>
<name>A0ABW5H6U0_9PSEU</name>
<dbReference type="InterPro" id="IPR004557">
    <property type="entry name" value="PrmC-related"/>
</dbReference>
<dbReference type="NCBIfam" id="TIGR00537">
    <property type="entry name" value="hemK_rel_arch"/>
    <property type="match status" value="1"/>
</dbReference>
<evidence type="ECO:0000256" key="2">
    <source>
        <dbReference type="ARBA" id="ARBA00022603"/>
    </source>
</evidence>
<dbReference type="InterPro" id="IPR007848">
    <property type="entry name" value="Small_mtfrase_dom"/>
</dbReference>
<dbReference type="GO" id="GO:0032259">
    <property type="term" value="P:methylation"/>
    <property type="evidence" value="ECO:0007669"/>
    <property type="project" value="UniProtKB-KW"/>
</dbReference>
<dbReference type="PROSITE" id="PS00092">
    <property type="entry name" value="N6_MTASE"/>
    <property type="match status" value="1"/>
</dbReference>
<dbReference type="InterPro" id="IPR002052">
    <property type="entry name" value="DNA_methylase_N6_adenine_CS"/>
</dbReference>
<evidence type="ECO:0000256" key="4">
    <source>
        <dbReference type="ARBA" id="ARBA00022691"/>
    </source>
</evidence>
<keyword evidence="2 6" id="KW-0489">Methyltransferase</keyword>
<evidence type="ECO:0000256" key="1">
    <source>
        <dbReference type="ARBA" id="ARBA00006149"/>
    </source>
</evidence>
<evidence type="ECO:0000313" key="6">
    <source>
        <dbReference type="EMBL" id="MFD2468854.1"/>
    </source>
</evidence>